<protein>
    <submittedName>
        <fullName evidence="1">Uncharacterized protein</fullName>
    </submittedName>
</protein>
<keyword evidence="2" id="KW-1185">Reference proteome</keyword>
<name>A0ABQ8SJ64_PERAM</name>
<sequence>MADLRVGVQLQHAILRDRGVAIYAEHSLRVRYGAQPQSRSNHFRRMHLYVHQVEALKLASAIWMAWSSRVPPARATDICKGLGTREYTKPNV</sequence>
<gene>
    <name evidence="1" type="ORF">ANN_22719</name>
</gene>
<accession>A0ABQ8SJ64</accession>
<evidence type="ECO:0000313" key="2">
    <source>
        <dbReference type="Proteomes" id="UP001148838"/>
    </source>
</evidence>
<organism evidence="1 2">
    <name type="scientific">Periplaneta americana</name>
    <name type="common">American cockroach</name>
    <name type="synonym">Blatta americana</name>
    <dbReference type="NCBI Taxonomy" id="6978"/>
    <lineage>
        <taxon>Eukaryota</taxon>
        <taxon>Metazoa</taxon>
        <taxon>Ecdysozoa</taxon>
        <taxon>Arthropoda</taxon>
        <taxon>Hexapoda</taxon>
        <taxon>Insecta</taxon>
        <taxon>Pterygota</taxon>
        <taxon>Neoptera</taxon>
        <taxon>Polyneoptera</taxon>
        <taxon>Dictyoptera</taxon>
        <taxon>Blattodea</taxon>
        <taxon>Blattoidea</taxon>
        <taxon>Blattidae</taxon>
        <taxon>Blattinae</taxon>
        <taxon>Periplaneta</taxon>
    </lineage>
</organism>
<comment type="caution">
    <text evidence="1">The sequence shown here is derived from an EMBL/GenBank/DDBJ whole genome shotgun (WGS) entry which is preliminary data.</text>
</comment>
<dbReference type="Proteomes" id="UP001148838">
    <property type="component" value="Unassembled WGS sequence"/>
</dbReference>
<evidence type="ECO:0000313" key="1">
    <source>
        <dbReference type="EMBL" id="KAJ4434171.1"/>
    </source>
</evidence>
<reference evidence="1 2" key="1">
    <citation type="journal article" date="2022" name="Allergy">
        <title>Genome assembly and annotation of Periplaneta americana reveal a comprehensive cockroach allergen profile.</title>
        <authorList>
            <person name="Wang L."/>
            <person name="Xiong Q."/>
            <person name="Saelim N."/>
            <person name="Wang L."/>
            <person name="Nong W."/>
            <person name="Wan A.T."/>
            <person name="Shi M."/>
            <person name="Liu X."/>
            <person name="Cao Q."/>
            <person name="Hui J.H.L."/>
            <person name="Sookrung N."/>
            <person name="Leung T.F."/>
            <person name="Tungtrongchitr A."/>
            <person name="Tsui S.K.W."/>
        </authorList>
    </citation>
    <scope>NUCLEOTIDE SEQUENCE [LARGE SCALE GENOMIC DNA]</scope>
    <source>
        <strain evidence="1">PWHHKU_190912</strain>
    </source>
</reference>
<dbReference type="EMBL" id="JAJSOF020000025">
    <property type="protein sequence ID" value="KAJ4434171.1"/>
    <property type="molecule type" value="Genomic_DNA"/>
</dbReference>
<proteinExistence type="predicted"/>